<sequence length="413" mass="46530">MIRVPKWLKRTNRIPVKKHGIALAMFDEDAVSAVRRLQKAGFEAYVVGGAVRDLLLDIVPKDFDISTNATPTEVRRLFRRSRIIGRRFQIVHLYFYRGKKMRIIEVTTFRADGDEVISDENSGRILQDNLFGSASDDAVRRDFTCNALFYEPTTENIIDYTGGYDDIRRGRLRLIGAPAIRFRQDPVRLLRALRLGVKLNLTISQATQKTFALYAPLLTAITTSRLFDEFAKIINSGASANIIQRCAECGITDHILPAVSSGGDFFMNALKKADLRHQSGKDISLSFIIAALFWMPVRCRWLALQQEGMLSVAAMEQALEAANFPANNIVPRRVVARAVDLYFLVARFVGKVTLRRTRGVLRNPLFDRAIAFGTLCGGDIEPEVVQWWSDYQLAGDDERKTMIATKNPGTPNR</sequence>
<reference evidence="11" key="2">
    <citation type="journal article" date="2023" name="Microbiome">
        <title>Synthase-selected sorting approach identifies a beta-lactone synthase in a nudibranch symbiotic bacterium.</title>
        <authorList>
            <person name="Dzunkova M."/>
            <person name="La Clair J.J."/>
            <person name="Tyml T."/>
            <person name="Doud D."/>
            <person name="Schulz F."/>
            <person name="Piquer-Esteban S."/>
            <person name="Porcel Sanchis D."/>
            <person name="Osborn A."/>
            <person name="Robinson D."/>
            <person name="Louie K.B."/>
            <person name="Bowen B.P."/>
            <person name="Bowers R.M."/>
            <person name="Lee J."/>
            <person name="Arnau V."/>
            <person name="Diaz-Villanueva W."/>
            <person name="Stepanauskas R."/>
            <person name="Gosliner T."/>
            <person name="Date S.V."/>
            <person name="Northen T.R."/>
            <person name="Cheng J.F."/>
            <person name="Burkart M.D."/>
            <person name="Woyke T."/>
        </authorList>
    </citation>
    <scope>NUCLEOTIDE SEQUENCE</scope>
    <source>
        <strain evidence="11">Df01</strain>
    </source>
</reference>
<dbReference type="Pfam" id="PF12626">
    <property type="entry name" value="PolyA_pol_arg_C"/>
    <property type="match status" value="1"/>
</dbReference>
<dbReference type="CDD" id="cd05398">
    <property type="entry name" value="NT_ClassII-CCAase"/>
    <property type="match status" value="1"/>
</dbReference>
<keyword evidence="4" id="KW-0067">ATP-binding</keyword>
<dbReference type="InterPro" id="IPR010206">
    <property type="entry name" value="PolA_pol_I"/>
</dbReference>
<accession>A0ABT7QKM1</accession>
<keyword evidence="6" id="KW-0804">Transcription</keyword>
<dbReference type="Proteomes" id="UP001168167">
    <property type="component" value="Unassembled WGS sequence"/>
</dbReference>
<evidence type="ECO:0000313" key="12">
    <source>
        <dbReference type="Proteomes" id="UP001168167"/>
    </source>
</evidence>
<keyword evidence="5 7" id="KW-0694">RNA-binding</keyword>
<keyword evidence="11" id="KW-0548">Nucleotidyltransferase</keyword>
<evidence type="ECO:0000256" key="1">
    <source>
        <dbReference type="ARBA" id="ARBA00022664"/>
    </source>
</evidence>
<dbReference type="InterPro" id="IPR043519">
    <property type="entry name" value="NT_sf"/>
</dbReference>
<evidence type="ECO:0000256" key="3">
    <source>
        <dbReference type="ARBA" id="ARBA00022741"/>
    </source>
</evidence>
<evidence type="ECO:0000259" key="8">
    <source>
        <dbReference type="Pfam" id="PF01743"/>
    </source>
</evidence>
<evidence type="ECO:0000256" key="7">
    <source>
        <dbReference type="RuleBase" id="RU003953"/>
    </source>
</evidence>
<dbReference type="InterPro" id="IPR032828">
    <property type="entry name" value="PolyA_RNA-bd"/>
</dbReference>
<dbReference type="InterPro" id="IPR025866">
    <property type="entry name" value="PolyA_pol_arg_C_dom"/>
</dbReference>
<dbReference type="Gene3D" id="1.10.3090.10">
    <property type="entry name" value="cca-adding enzyme, domain 2"/>
    <property type="match status" value="1"/>
</dbReference>
<dbReference type="Pfam" id="PF12627">
    <property type="entry name" value="PolyA_pol_RNAbd"/>
    <property type="match status" value="1"/>
</dbReference>
<dbReference type="EMBL" id="JANQAO010000001">
    <property type="protein sequence ID" value="MDM5147242.1"/>
    <property type="molecule type" value="Genomic_DNA"/>
</dbReference>
<keyword evidence="3" id="KW-0547">Nucleotide-binding</keyword>
<dbReference type="GO" id="GO:1990817">
    <property type="term" value="F:poly(A) RNA polymerase activity"/>
    <property type="evidence" value="ECO:0007669"/>
    <property type="project" value="UniProtKB-EC"/>
</dbReference>
<feature type="domain" description="Poly A polymerase head" evidence="8">
    <location>
        <begin position="44"/>
        <end position="173"/>
    </location>
</feature>
<dbReference type="EC" id="2.7.7.19" evidence="11"/>
<evidence type="ECO:0000259" key="10">
    <source>
        <dbReference type="Pfam" id="PF12627"/>
    </source>
</evidence>
<dbReference type="PANTHER" id="PTHR43051">
    <property type="entry name" value="POLYNUCLEOTIDE ADENYLYLTRANSFERASE FAMILY PROTEIN"/>
    <property type="match status" value="1"/>
</dbReference>
<gene>
    <name evidence="11" type="primary">pcnB</name>
    <name evidence="11" type="ORF">NQX30_02485</name>
</gene>
<dbReference type="InterPro" id="IPR052191">
    <property type="entry name" value="tRNA_ntf/polyA_polymerase_I"/>
</dbReference>
<evidence type="ECO:0000256" key="6">
    <source>
        <dbReference type="ARBA" id="ARBA00023163"/>
    </source>
</evidence>
<keyword evidence="1" id="KW-0507">mRNA processing</keyword>
<evidence type="ECO:0000256" key="5">
    <source>
        <dbReference type="ARBA" id="ARBA00022884"/>
    </source>
</evidence>
<comment type="caution">
    <text evidence="11">The sequence shown here is derived from an EMBL/GenBank/DDBJ whole genome shotgun (WGS) entry which is preliminary data.</text>
</comment>
<dbReference type="PANTHER" id="PTHR43051:SF1">
    <property type="entry name" value="POLYNUCLEOTIDE ADENYLYLTRANSFERASE FAMILY PROTEIN"/>
    <property type="match status" value="1"/>
</dbReference>
<keyword evidence="2 7" id="KW-0808">Transferase</keyword>
<feature type="domain" description="Polymerase A arginine-rich C-terminal" evidence="9">
    <location>
        <begin position="313"/>
        <end position="409"/>
    </location>
</feature>
<comment type="similarity">
    <text evidence="7">Belongs to the tRNA nucleotidyltransferase/poly(A) polymerase family.</text>
</comment>
<organism evidence="11 12">
    <name type="scientific">Candidatus Doriopsillibacter californiensis</name>
    <dbReference type="NCBI Taxonomy" id="2970740"/>
    <lineage>
        <taxon>Bacteria</taxon>
        <taxon>Pseudomonadati</taxon>
        <taxon>Pseudomonadota</taxon>
        <taxon>Gammaproteobacteria</taxon>
        <taxon>Candidatus Tethybacterales</taxon>
        <taxon>Candidatus Persebacteraceae</taxon>
        <taxon>Candidatus Doriopsillibacter</taxon>
    </lineage>
</organism>
<name>A0ABT7QKM1_9GAMM</name>
<dbReference type="NCBIfam" id="TIGR01942">
    <property type="entry name" value="pcnB"/>
    <property type="match status" value="1"/>
</dbReference>
<dbReference type="SUPFAM" id="SSF81891">
    <property type="entry name" value="Poly A polymerase C-terminal region-like"/>
    <property type="match status" value="1"/>
</dbReference>
<keyword evidence="12" id="KW-1185">Reference proteome</keyword>
<reference evidence="11" key="1">
    <citation type="submission" date="2022-08" db="EMBL/GenBank/DDBJ databases">
        <authorList>
            <person name="Dzunkova M."/>
            <person name="La Clair J."/>
            <person name="Tyml T."/>
            <person name="Doud D."/>
            <person name="Schulz F."/>
            <person name="Piquer S."/>
            <person name="Porcel Sanchis D."/>
            <person name="Osborn A."/>
            <person name="Robinson D."/>
            <person name="Louie K.B."/>
            <person name="Bowen B.P."/>
            <person name="Bowers R."/>
            <person name="Lee J."/>
            <person name="Arnau Llombart V."/>
            <person name="Diaz Villanueva W."/>
            <person name="Gosliner T."/>
            <person name="Northen T."/>
            <person name="Cheng J.-F."/>
            <person name="Burkart M.D."/>
            <person name="Woyke T."/>
        </authorList>
    </citation>
    <scope>NUCLEOTIDE SEQUENCE</scope>
    <source>
        <strain evidence="11">Df01</strain>
    </source>
</reference>
<evidence type="ECO:0000256" key="4">
    <source>
        <dbReference type="ARBA" id="ARBA00022840"/>
    </source>
</evidence>
<dbReference type="Pfam" id="PF01743">
    <property type="entry name" value="PolyA_pol"/>
    <property type="match status" value="1"/>
</dbReference>
<feature type="domain" description="tRNA nucleotidyltransferase/poly(A) polymerase RNA and SrmB- binding" evidence="10">
    <location>
        <begin position="200"/>
        <end position="259"/>
    </location>
</feature>
<dbReference type="InterPro" id="IPR002646">
    <property type="entry name" value="PolA_pol_head_dom"/>
</dbReference>
<protein>
    <submittedName>
        <fullName evidence="11">Polynucleotide adenylyltransferase PcnB</fullName>
        <ecNumber evidence="11">2.7.7.19</ecNumber>
    </submittedName>
</protein>
<evidence type="ECO:0000313" key="11">
    <source>
        <dbReference type="EMBL" id="MDM5147242.1"/>
    </source>
</evidence>
<evidence type="ECO:0000256" key="2">
    <source>
        <dbReference type="ARBA" id="ARBA00022679"/>
    </source>
</evidence>
<proteinExistence type="inferred from homology"/>
<evidence type="ECO:0000259" key="9">
    <source>
        <dbReference type="Pfam" id="PF12626"/>
    </source>
</evidence>
<dbReference type="SUPFAM" id="SSF81301">
    <property type="entry name" value="Nucleotidyltransferase"/>
    <property type="match status" value="1"/>
</dbReference>
<dbReference type="Gene3D" id="3.30.460.10">
    <property type="entry name" value="Beta Polymerase, domain 2"/>
    <property type="match status" value="1"/>
</dbReference>